<evidence type="ECO:0000313" key="2">
    <source>
        <dbReference type="Proteomes" id="UP000002117"/>
    </source>
</evidence>
<accession>Q5ULG5</accession>
<protein>
    <submittedName>
        <fullName evidence="1">Orf149</fullName>
    </submittedName>
</protein>
<dbReference type="Proteomes" id="UP000002117">
    <property type="component" value="Segment"/>
</dbReference>
<dbReference type="RefSeq" id="YP_164784.1">
    <property type="nucleotide sequence ID" value="NC_006565.1"/>
</dbReference>
<evidence type="ECO:0000313" key="1">
    <source>
        <dbReference type="EMBL" id="AAV35969.1"/>
    </source>
</evidence>
<gene>
    <name evidence="1" type="ORF">orf149</name>
</gene>
<dbReference type="KEGG" id="vg:3197336"/>
<sequence length="128" mass="14897">MLKKQENKVFLDKDLEHLVASNGLKVFIKDDYADPLTREGYFRDSKGFLNVHDSDTCYYSDGITDETIMVTIFGALTHGFEKRQSLDVMEKLDIINFYRNVNKHVSENWVENKDAFFKVEKGSQSINF</sequence>
<keyword evidence="2" id="KW-1185">Reference proteome</keyword>
<proteinExistence type="predicted"/>
<organism evidence="1 2">
    <name type="scientific">Lactobacillus phage LP65</name>
    <dbReference type="NCBI Taxonomy" id="2892344"/>
    <lineage>
        <taxon>Viruses</taxon>
        <taxon>Duplodnaviria</taxon>
        <taxon>Heunggongvirae</taxon>
        <taxon>Uroviricota</taxon>
        <taxon>Caudoviricetes</taxon>
        <taxon>Herelleviridae</taxon>
        <taxon>Salchichonvirus</taxon>
        <taxon>Salchichonvirus LP65</taxon>
    </lineage>
</organism>
<reference evidence="1 2" key="1">
    <citation type="journal article" date="2004" name="J. Bacteriol.">
        <title>Lactobacillus plantarum bacteriophage LP65: a new member of the SPO1-like genus of the family Myoviridae.</title>
        <authorList>
            <person name="Chibani-Chennoufi S."/>
            <person name="Dillmann M.L."/>
            <person name="Marvin-Guy L."/>
            <person name="Rami-Shojaei S."/>
            <person name="Brussow H."/>
        </authorList>
    </citation>
    <scope>NUCLEOTIDE SEQUENCE</scope>
</reference>
<dbReference type="EMBL" id="AY682195">
    <property type="protein sequence ID" value="AAV35969.1"/>
    <property type="molecule type" value="Genomic_DNA"/>
</dbReference>
<name>Q5ULG5_9CAUD</name>